<sequence length="1192" mass="135594">MPPKQSNPSGSDQNNSEISSHLLAAINGAFESQVAPLHEELKAVKEASSQIEQVGGRMNNLESMFAKFLQIHAEKQPEAPPHIPIRGTSDGFGKKGATSARLILDTPPLENPIKSPDDFKKCKEGKGSDHNSFGYKCNLPRLDFPSFDGSDVLTWEEDSEFYFEVFQTPEIYKTRLAATHFVGDARDWYRRFKLNKPDPPWLVLVEEVKDRFGTIDSDNPLEQFRKVIHIGKMEDYIKNFEKVKARLINTTKIQNEFYLYGFLSGLREELRHTVEMCGPNCLNQAYRFARQAELSLECQEKWGRMLLKSAASFPNKFDRPRDIPGKKPLQFYPPRPALPPPANFNNLTREQMRQLRLCYYCGEKYTQNHRCQKRKILLLEAIESSGTEEVDLIDQQLREQFDIDTEEVEHADISVCRPQDQCGTQTLKFKGTVQHLPIIALIDSGSTHSFIHPSVVSLVQLQPSPSPPIIVKTASGSKLLSDLKCDALKFNLQQHEFEGDLRVLEVQGYDLILGMDWIAKVGPMMIDCVKGLVQLSKDGHNIQLQVQGEVAEVKLFQGSINVNQEIQKGSDIIIAHLFLAKAEFTPTASVNHNILLAFQTVVNQFGIVFSDPPSLPPHRLIDHQIPHTANSPPVNLRPYRFSHFQKIEIEKIVEELLQSGYIRASTSPFASPILLVKKKDQSWRLCVDYRKLNDNTVKNKFSIPIIDDLLDKLKGARIFTKIDLKSGYHRIRMHPPDIHKTAFRIHLGHYEYTVMPFGLTNAPATFQALMNSIFKPYLRKFILVFFDDILIYSPSVEEHVHHLTVALQVLQDNQLFAKLSKCDIGVSKVEYLGHIISEEGVATDPSKIEGILNWPIPKSVRQLRGFLGLTGYYRKFVKDYGVISRPLTDLLKKDAFKWTQEAESAFSKLQQAMCVAHVLALPDFTKPFIIETYASQYGIGAVLMQGKRPLAFLSKSLGIKNQSLSTYEKELLALVTVVTKWRHYLLGGPFIIRTDHISLKNLLEQRINTAMQHKSLSKLLGLQYTIEYKKGSTNVVADALSRKDNDTLQLSSSSTSENYMVSELIPQWVNELQESYQDDKWIKRLRRQLLEGHSRNNIISKHQGLLRYKGRICVGQAHGWREKLLHELHGSNLGGHSGALVTYKRVKSLFYWPSVKQHVMDHIKHCDICQITKPEHVPTPGLLQPLPIPQEA</sequence>
<keyword evidence="2" id="KW-0808">Transferase</keyword>
<evidence type="ECO:0000256" key="8">
    <source>
        <dbReference type="ARBA" id="ARBA00022884"/>
    </source>
</evidence>
<comment type="caution">
    <text evidence="13">The sequence shown here is derived from an EMBL/GenBank/DDBJ whole genome shotgun (WGS) entry which is preliminary data.</text>
</comment>
<keyword evidence="3" id="KW-0548">Nucleotidyltransferase</keyword>
<proteinExistence type="predicted"/>
<dbReference type="Pfam" id="PF17921">
    <property type="entry name" value="Integrase_H2C2"/>
    <property type="match status" value="1"/>
</dbReference>
<evidence type="ECO:0000256" key="4">
    <source>
        <dbReference type="ARBA" id="ARBA00022722"/>
    </source>
</evidence>
<keyword evidence="4" id="KW-0540">Nuclease</keyword>
<dbReference type="FunFam" id="3.30.70.270:FF:000020">
    <property type="entry name" value="Transposon Tf2-6 polyprotein-like Protein"/>
    <property type="match status" value="1"/>
</dbReference>
<evidence type="ECO:0000256" key="3">
    <source>
        <dbReference type="ARBA" id="ARBA00022695"/>
    </source>
</evidence>
<evidence type="ECO:0000256" key="10">
    <source>
        <dbReference type="ARBA" id="ARBA00022918"/>
    </source>
</evidence>
<dbReference type="Pfam" id="PF08284">
    <property type="entry name" value="RVP_2"/>
    <property type="match status" value="1"/>
</dbReference>
<dbReference type="SUPFAM" id="SSF56672">
    <property type="entry name" value="DNA/RNA polymerases"/>
    <property type="match status" value="1"/>
</dbReference>
<name>A0A9Q0CZP0_9POAL</name>
<dbReference type="GO" id="GO:0003964">
    <property type="term" value="F:RNA-directed DNA polymerase activity"/>
    <property type="evidence" value="ECO:0007669"/>
    <property type="project" value="UniProtKB-KW"/>
</dbReference>
<dbReference type="GO" id="GO:0004519">
    <property type="term" value="F:endonuclease activity"/>
    <property type="evidence" value="ECO:0007669"/>
    <property type="project" value="UniProtKB-KW"/>
</dbReference>
<dbReference type="GO" id="GO:0003723">
    <property type="term" value="F:RNA binding"/>
    <property type="evidence" value="ECO:0007669"/>
    <property type="project" value="UniProtKB-KW"/>
</dbReference>
<evidence type="ECO:0000256" key="1">
    <source>
        <dbReference type="ARBA" id="ARBA00022670"/>
    </source>
</evidence>
<dbReference type="PROSITE" id="PS00141">
    <property type="entry name" value="ASP_PROTEASE"/>
    <property type="match status" value="1"/>
</dbReference>
<dbReference type="InterPro" id="IPR001969">
    <property type="entry name" value="Aspartic_peptidase_AS"/>
</dbReference>
<evidence type="ECO:0000313" key="13">
    <source>
        <dbReference type="EMBL" id="KAJ1702860.1"/>
    </source>
</evidence>
<reference evidence="13" key="1">
    <citation type="journal article" date="2022" name="Cell">
        <title>Repeat-based holocentromeres influence genome architecture and karyotype evolution.</title>
        <authorList>
            <person name="Hofstatter P.G."/>
            <person name="Thangavel G."/>
            <person name="Lux T."/>
            <person name="Neumann P."/>
            <person name="Vondrak T."/>
            <person name="Novak P."/>
            <person name="Zhang M."/>
            <person name="Costa L."/>
            <person name="Castellani M."/>
            <person name="Scott A."/>
            <person name="Toegelov H."/>
            <person name="Fuchs J."/>
            <person name="Mata-Sucre Y."/>
            <person name="Dias Y."/>
            <person name="Vanzela A.L.L."/>
            <person name="Huettel B."/>
            <person name="Almeida C.C.S."/>
            <person name="Simkova H."/>
            <person name="Souza G."/>
            <person name="Pedrosa-Harand A."/>
            <person name="Macas J."/>
            <person name="Mayer K.F.X."/>
            <person name="Houben A."/>
            <person name="Marques A."/>
        </authorList>
    </citation>
    <scope>NUCLEOTIDE SEQUENCE</scope>
    <source>
        <strain evidence="13">RhyBre1mFocal</strain>
    </source>
</reference>
<keyword evidence="6" id="KW-0378">Hydrolase</keyword>
<dbReference type="AlphaFoldDB" id="A0A9Q0CZP0"/>
<keyword evidence="10" id="KW-0695">RNA-directed DNA polymerase</keyword>
<dbReference type="PANTHER" id="PTHR37984">
    <property type="entry name" value="PROTEIN CBG26694"/>
    <property type="match status" value="1"/>
</dbReference>
<dbReference type="Gene3D" id="1.10.340.70">
    <property type="match status" value="1"/>
</dbReference>
<dbReference type="PANTHER" id="PTHR37984:SF5">
    <property type="entry name" value="PROTEIN NYNRIN-LIKE"/>
    <property type="match status" value="1"/>
</dbReference>
<dbReference type="Pfam" id="PF00078">
    <property type="entry name" value="RVT_1"/>
    <property type="match status" value="1"/>
</dbReference>
<dbReference type="Gene3D" id="2.40.70.10">
    <property type="entry name" value="Acid Proteases"/>
    <property type="match status" value="1"/>
</dbReference>
<dbReference type="InterPro" id="IPR021109">
    <property type="entry name" value="Peptidase_aspartic_dom_sf"/>
</dbReference>
<dbReference type="Pfam" id="PF03732">
    <property type="entry name" value="Retrotrans_gag"/>
    <property type="match status" value="1"/>
</dbReference>
<protein>
    <recommendedName>
        <fullName evidence="12">Reverse transcriptase domain-containing protein</fullName>
    </recommendedName>
</protein>
<dbReference type="CDD" id="cd01647">
    <property type="entry name" value="RT_LTR"/>
    <property type="match status" value="1"/>
</dbReference>
<dbReference type="InterPro" id="IPR050951">
    <property type="entry name" value="Retrovirus_Pol_polyprotein"/>
</dbReference>
<evidence type="ECO:0000256" key="9">
    <source>
        <dbReference type="ARBA" id="ARBA00022908"/>
    </source>
</evidence>
<dbReference type="Gene3D" id="3.10.20.370">
    <property type="match status" value="1"/>
</dbReference>
<keyword evidence="9" id="KW-0229">DNA integration</keyword>
<dbReference type="OrthoDB" id="641991at2759"/>
<dbReference type="Gene3D" id="3.10.10.10">
    <property type="entry name" value="HIV Type 1 Reverse Transcriptase, subunit A, domain 1"/>
    <property type="match status" value="1"/>
</dbReference>
<keyword evidence="8" id="KW-0694">RNA-binding</keyword>
<evidence type="ECO:0000256" key="7">
    <source>
        <dbReference type="ARBA" id="ARBA00022842"/>
    </source>
</evidence>
<dbReference type="InterPro" id="IPR043502">
    <property type="entry name" value="DNA/RNA_pol_sf"/>
</dbReference>
<keyword evidence="14" id="KW-1185">Reference proteome</keyword>
<evidence type="ECO:0000256" key="6">
    <source>
        <dbReference type="ARBA" id="ARBA00022801"/>
    </source>
</evidence>
<organism evidence="13 14">
    <name type="scientific">Rhynchospora breviuscula</name>
    <dbReference type="NCBI Taxonomy" id="2022672"/>
    <lineage>
        <taxon>Eukaryota</taxon>
        <taxon>Viridiplantae</taxon>
        <taxon>Streptophyta</taxon>
        <taxon>Embryophyta</taxon>
        <taxon>Tracheophyta</taxon>
        <taxon>Spermatophyta</taxon>
        <taxon>Magnoliopsida</taxon>
        <taxon>Liliopsida</taxon>
        <taxon>Poales</taxon>
        <taxon>Cyperaceae</taxon>
        <taxon>Cyperoideae</taxon>
        <taxon>Rhynchosporeae</taxon>
        <taxon>Rhynchospora</taxon>
    </lineage>
</organism>
<keyword evidence="1" id="KW-0645">Protease</keyword>
<dbReference type="InterPro" id="IPR041577">
    <property type="entry name" value="RT_RNaseH_2"/>
</dbReference>
<evidence type="ECO:0000256" key="2">
    <source>
        <dbReference type="ARBA" id="ARBA00022679"/>
    </source>
</evidence>
<dbReference type="GO" id="GO:0004190">
    <property type="term" value="F:aspartic-type endopeptidase activity"/>
    <property type="evidence" value="ECO:0007669"/>
    <property type="project" value="InterPro"/>
</dbReference>
<evidence type="ECO:0000313" key="14">
    <source>
        <dbReference type="Proteomes" id="UP001151287"/>
    </source>
</evidence>
<dbReference type="FunFam" id="3.10.10.10:FF:000007">
    <property type="entry name" value="Retrovirus-related Pol polyprotein from transposon 17.6-like Protein"/>
    <property type="match status" value="1"/>
</dbReference>
<dbReference type="Gene3D" id="3.30.70.270">
    <property type="match status" value="2"/>
</dbReference>
<dbReference type="InterPro" id="IPR005162">
    <property type="entry name" value="Retrotrans_gag_dom"/>
</dbReference>
<evidence type="ECO:0000256" key="11">
    <source>
        <dbReference type="ARBA" id="ARBA00023268"/>
    </source>
</evidence>
<keyword evidence="11" id="KW-0511">Multifunctional enzyme</keyword>
<dbReference type="Pfam" id="PF17919">
    <property type="entry name" value="RT_RNaseH_2"/>
    <property type="match status" value="1"/>
</dbReference>
<dbReference type="Proteomes" id="UP001151287">
    <property type="component" value="Unassembled WGS sequence"/>
</dbReference>
<dbReference type="InterPro" id="IPR041588">
    <property type="entry name" value="Integrase_H2C2"/>
</dbReference>
<dbReference type="SUPFAM" id="SSF50630">
    <property type="entry name" value="Acid proteases"/>
    <property type="match status" value="1"/>
</dbReference>
<keyword evidence="5" id="KW-0255">Endonuclease</keyword>
<dbReference type="EMBL" id="JAMQYH010000001">
    <property type="protein sequence ID" value="KAJ1702860.1"/>
    <property type="molecule type" value="Genomic_DNA"/>
</dbReference>
<accession>A0A9Q0CZP0</accession>
<dbReference type="CDD" id="cd09274">
    <property type="entry name" value="RNase_HI_RT_Ty3"/>
    <property type="match status" value="1"/>
</dbReference>
<keyword evidence="7" id="KW-0460">Magnesium</keyword>
<dbReference type="PROSITE" id="PS50878">
    <property type="entry name" value="RT_POL"/>
    <property type="match status" value="1"/>
</dbReference>
<feature type="domain" description="Reverse transcriptase" evidence="12">
    <location>
        <begin position="657"/>
        <end position="836"/>
    </location>
</feature>
<dbReference type="GO" id="GO:0015074">
    <property type="term" value="P:DNA integration"/>
    <property type="evidence" value="ECO:0007669"/>
    <property type="project" value="UniProtKB-KW"/>
</dbReference>
<gene>
    <name evidence="13" type="ORF">LUZ63_002639</name>
</gene>
<evidence type="ECO:0000256" key="5">
    <source>
        <dbReference type="ARBA" id="ARBA00022759"/>
    </source>
</evidence>
<dbReference type="CDD" id="cd00303">
    <property type="entry name" value="retropepsin_like"/>
    <property type="match status" value="1"/>
</dbReference>
<dbReference type="InterPro" id="IPR000477">
    <property type="entry name" value="RT_dom"/>
</dbReference>
<dbReference type="GO" id="GO:0006508">
    <property type="term" value="P:proteolysis"/>
    <property type="evidence" value="ECO:0007669"/>
    <property type="project" value="UniProtKB-KW"/>
</dbReference>
<dbReference type="InterPro" id="IPR043128">
    <property type="entry name" value="Rev_trsase/Diguanyl_cyclase"/>
</dbReference>
<evidence type="ECO:0000259" key="12">
    <source>
        <dbReference type="PROSITE" id="PS50878"/>
    </source>
</evidence>